<feature type="domain" description="HTH tetR-type" evidence="3">
    <location>
        <begin position="26"/>
        <end position="86"/>
    </location>
</feature>
<dbReference type="EMBL" id="BOMQ01000011">
    <property type="protein sequence ID" value="GIE47405.1"/>
    <property type="molecule type" value="Genomic_DNA"/>
</dbReference>
<comment type="caution">
    <text evidence="4">The sequence shown here is derived from an EMBL/GenBank/DDBJ whole genome shotgun (WGS) entry which is preliminary data.</text>
</comment>
<dbReference type="InterPro" id="IPR050109">
    <property type="entry name" value="HTH-type_TetR-like_transc_reg"/>
</dbReference>
<evidence type="ECO:0000313" key="4">
    <source>
        <dbReference type="EMBL" id="GIE47405.1"/>
    </source>
</evidence>
<evidence type="ECO:0000256" key="2">
    <source>
        <dbReference type="PROSITE-ProRule" id="PRU00335"/>
    </source>
</evidence>
<organism evidence="4 5">
    <name type="scientific">Actinoplanes nipponensis</name>
    <dbReference type="NCBI Taxonomy" id="135950"/>
    <lineage>
        <taxon>Bacteria</taxon>
        <taxon>Bacillati</taxon>
        <taxon>Actinomycetota</taxon>
        <taxon>Actinomycetes</taxon>
        <taxon>Micromonosporales</taxon>
        <taxon>Micromonosporaceae</taxon>
        <taxon>Actinoplanes</taxon>
    </lineage>
</organism>
<protein>
    <submittedName>
        <fullName evidence="4">TetR family transcriptional regulator</fullName>
    </submittedName>
</protein>
<dbReference type="PROSITE" id="PS50977">
    <property type="entry name" value="HTH_TETR_2"/>
    <property type="match status" value="1"/>
</dbReference>
<gene>
    <name evidence="4" type="ORF">Ani05nite_09390</name>
</gene>
<dbReference type="GO" id="GO:0000976">
    <property type="term" value="F:transcription cis-regulatory region binding"/>
    <property type="evidence" value="ECO:0007669"/>
    <property type="project" value="TreeGrafter"/>
</dbReference>
<dbReference type="InterPro" id="IPR001647">
    <property type="entry name" value="HTH_TetR"/>
</dbReference>
<keyword evidence="5" id="KW-1185">Reference proteome</keyword>
<evidence type="ECO:0000259" key="3">
    <source>
        <dbReference type="PROSITE" id="PS50977"/>
    </source>
</evidence>
<dbReference type="SUPFAM" id="SSF46689">
    <property type="entry name" value="Homeodomain-like"/>
    <property type="match status" value="1"/>
</dbReference>
<dbReference type="PANTHER" id="PTHR30055:SF239">
    <property type="entry name" value="TRANSCRIPTIONAL REGULATORY PROTEIN"/>
    <property type="match status" value="1"/>
</dbReference>
<keyword evidence="1 2" id="KW-0238">DNA-binding</keyword>
<reference evidence="4" key="1">
    <citation type="submission" date="2021-01" db="EMBL/GenBank/DDBJ databases">
        <title>Whole genome shotgun sequence of Actinoplanes nipponensis NBRC 14063.</title>
        <authorList>
            <person name="Komaki H."/>
            <person name="Tamura T."/>
        </authorList>
    </citation>
    <scope>NUCLEOTIDE SEQUENCE</scope>
    <source>
        <strain evidence="4">NBRC 14063</strain>
    </source>
</reference>
<evidence type="ECO:0000313" key="5">
    <source>
        <dbReference type="Proteomes" id="UP000647172"/>
    </source>
</evidence>
<dbReference type="Proteomes" id="UP000647172">
    <property type="component" value="Unassembled WGS sequence"/>
</dbReference>
<name>A0A919MRX4_9ACTN</name>
<dbReference type="Pfam" id="PF00440">
    <property type="entry name" value="TetR_N"/>
    <property type="match status" value="1"/>
</dbReference>
<dbReference type="InterPro" id="IPR009057">
    <property type="entry name" value="Homeodomain-like_sf"/>
</dbReference>
<dbReference type="PANTHER" id="PTHR30055">
    <property type="entry name" value="HTH-TYPE TRANSCRIPTIONAL REGULATOR RUTR"/>
    <property type="match status" value="1"/>
</dbReference>
<accession>A0A919MRX4</accession>
<dbReference type="AlphaFoldDB" id="A0A919MRX4"/>
<sequence length="218" mass="23448">MFSIRYRTVVNERPVKRPAGKRTTPRLTADDWTSAALEAMAGGGLAAVAVEPLAARLGATKGSFYWHFANRDALIEAALLRWERDHTEAVIGLVDAEPDPLARLRLLIGLVLNSTVPREAGSIELAMLATADHPHVAPVLARVTERRVAYTAGLFAALGWPAEEARRRGLLAVTAYLGYAQMAHVAPAALPASEADRHRYIDQAIRLLTAGEAAGGSR</sequence>
<evidence type="ECO:0000256" key="1">
    <source>
        <dbReference type="ARBA" id="ARBA00023125"/>
    </source>
</evidence>
<proteinExistence type="predicted"/>
<dbReference type="Gene3D" id="1.10.357.10">
    <property type="entry name" value="Tetracycline Repressor, domain 2"/>
    <property type="match status" value="1"/>
</dbReference>
<feature type="DNA-binding region" description="H-T-H motif" evidence="2">
    <location>
        <begin position="49"/>
        <end position="68"/>
    </location>
</feature>
<dbReference type="GO" id="GO:0003700">
    <property type="term" value="F:DNA-binding transcription factor activity"/>
    <property type="evidence" value="ECO:0007669"/>
    <property type="project" value="TreeGrafter"/>
</dbReference>